<organism evidence="3 4">
    <name type="scientific">Linum trigynum</name>
    <dbReference type="NCBI Taxonomy" id="586398"/>
    <lineage>
        <taxon>Eukaryota</taxon>
        <taxon>Viridiplantae</taxon>
        <taxon>Streptophyta</taxon>
        <taxon>Embryophyta</taxon>
        <taxon>Tracheophyta</taxon>
        <taxon>Spermatophyta</taxon>
        <taxon>Magnoliopsida</taxon>
        <taxon>eudicotyledons</taxon>
        <taxon>Gunneridae</taxon>
        <taxon>Pentapetalae</taxon>
        <taxon>rosids</taxon>
        <taxon>fabids</taxon>
        <taxon>Malpighiales</taxon>
        <taxon>Linaceae</taxon>
        <taxon>Linum</taxon>
    </lineage>
</organism>
<protein>
    <recommendedName>
        <fullName evidence="5">F-box domain-containing protein</fullName>
    </recommendedName>
</protein>
<name>A0AAV2F4P9_9ROSI</name>
<dbReference type="SUPFAM" id="SSF81383">
    <property type="entry name" value="F-box domain"/>
    <property type="match status" value="1"/>
</dbReference>
<dbReference type="Pfam" id="PF24758">
    <property type="entry name" value="LRR_At5g56370"/>
    <property type="match status" value="1"/>
</dbReference>
<evidence type="ECO:0008006" key="5">
    <source>
        <dbReference type="Google" id="ProtNLM"/>
    </source>
</evidence>
<dbReference type="Gene3D" id="3.80.10.10">
    <property type="entry name" value="Ribonuclease Inhibitor"/>
    <property type="match status" value="1"/>
</dbReference>
<gene>
    <name evidence="3" type="ORF">LTRI10_LOCUS33109</name>
</gene>
<keyword evidence="4" id="KW-1185">Reference proteome</keyword>
<dbReference type="SUPFAM" id="SSF52047">
    <property type="entry name" value="RNI-like"/>
    <property type="match status" value="1"/>
</dbReference>
<proteinExistence type="predicted"/>
<dbReference type="InterPro" id="IPR032675">
    <property type="entry name" value="LRR_dom_sf"/>
</dbReference>
<accession>A0AAV2F4P9</accession>
<evidence type="ECO:0000313" key="3">
    <source>
        <dbReference type="EMBL" id="CAL1392465.1"/>
    </source>
</evidence>
<dbReference type="AlphaFoldDB" id="A0AAV2F4P9"/>
<dbReference type="InterPro" id="IPR055411">
    <property type="entry name" value="LRR_FXL15/At3g58940/PEG3-like"/>
</dbReference>
<dbReference type="InterPro" id="IPR036047">
    <property type="entry name" value="F-box-like_dom_sf"/>
</dbReference>
<feature type="domain" description="F-box" evidence="1">
    <location>
        <begin position="21"/>
        <end position="49"/>
    </location>
</feature>
<feature type="domain" description="F-box/LRR-repeat protein 15/At3g58940/PEG3-like LRR" evidence="2">
    <location>
        <begin position="104"/>
        <end position="317"/>
    </location>
</feature>
<dbReference type="InterPro" id="IPR001810">
    <property type="entry name" value="F-box_dom"/>
</dbReference>
<dbReference type="PANTHER" id="PTHR31639:SF312">
    <property type="entry name" value="CYCLIN-LIKE F-BOX"/>
    <property type="match status" value="1"/>
</dbReference>
<evidence type="ECO:0000313" key="4">
    <source>
        <dbReference type="Proteomes" id="UP001497516"/>
    </source>
</evidence>
<sequence length="419" mass="47236">MELRGSASDRISDVPTNLITDHILTLLPLKDAGRTSILSRNWRQHWRSIPQLVFDRNFAPVLPNTTPDETKLILNIYEALLLHDGPVTKFELSIPGLREDCLHRLIPHFASKSVQELSLRFAVGQTSKLPSSLFTACRHLTVLKLQHCSVGAPSSFVGFPKLVVLELEHVIMHEDFLQNLQPECPLLEELRVLHCSRQEYKLNVPSLKVLSFDHSHGYASVFTFHHAPLLSVLSLPHGCAYPNCFAVFDSLPALRQLTFGIHSLQFSEEANAACKRTTTVYQLNVVEITRFLLDNLPQARFLIWLIMSSPSLQKLTVRFGTSTAQPPSEVINSLQELLEAEDRPGVCCLQHLEELHIQDSQGARVELDLVRFVMATAPQLRVISINRAVNLQSSDKVSEFLSELVSYKRISRDAVVKYV</sequence>
<evidence type="ECO:0000259" key="2">
    <source>
        <dbReference type="Pfam" id="PF24758"/>
    </source>
</evidence>
<reference evidence="3 4" key="1">
    <citation type="submission" date="2024-04" db="EMBL/GenBank/DDBJ databases">
        <authorList>
            <person name="Fracassetti M."/>
        </authorList>
    </citation>
    <scope>NUCLEOTIDE SEQUENCE [LARGE SCALE GENOMIC DNA]</scope>
</reference>
<evidence type="ECO:0000259" key="1">
    <source>
        <dbReference type="Pfam" id="PF00646"/>
    </source>
</evidence>
<dbReference type="Pfam" id="PF00646">
    <property type="entry name" value="F-box"/>
    <property type="match status" value="1"/>
</dbReference>
<dbReference type="PANTHER" id="PTHR31639">
    <property type="entry name" value="F-BOX PROTEIN-LIKE"/>
    <property type="match status" value="1"/>
</dbReference>
<dbReference type="Proteomes" id="UP001497516">
    <property type="component" value="Chromosome 6"/>
</dbReference>
<dbReference type="EMBL" id="OZ034819">
    <property type="protein sequence ID" value="CAL1392465.1"/>
    <property type="molecule type" value="Genomic_DNA"/>
</dbReference>